<dbReference type="RefSeq" id="WP_089275412.1">
    <property type="nucleotide sequence ID" value="NZ_FZOC01000008.1"/>
</dbReference>
<comment type="function">
    <text evidence="2">Catalyzes the phosphorylation of pyruvate to phosphoenolpyruvate.</text>
</comment>
<dbReference type="Gene3D" id="3.50.30.10">
    <property type="entry name" value="Phosphohistidine domain"/>
    <property type="match status" value="1"/>
</dbReference>
<dbReference type="Gene3D" id="3.30.1490.20">
    <property type="entry name" value="ATP-grasp fold, A domain"/>
    <property type="match status" value="1"/>
</dbReference>
<dbReference type="PANTHER" id="PTHR43030:SF1">
    <property type="entry name" value="PHOSPHOENOLPYRUVATE SYNTHASE"/>
    <property type="match status" value="1"/>
</dbReference>
<dbReference type="AlphaFoldDB" id="A0A239CPT9"/>
<dbReference type="EMBL" id="FZOC01000008">
    <property type="protein sequence ID" value="SNS21701.1"/>
    <property type="molecule type" value="Genomic_DNA"/>
</dbReference>
<keyword evidence="7" id="KW-0808">Transferase</keyword>
<feature type="region of interest" description="Disordered" evidence="15">
    <location>
        <begin position="859"/>
        <end position="884"/>
    </location>
</feature>
<keyword evidence="11" id="KW-0067">ATP-binding</keyword>
<keyword evidence="19" id="KW-1185">Reference proteome</keyword>
<dbReference type="SUPFAM" id="SSF56059">
    <property type="entry name" value="Glutathione synthetase ATP-binding domain-like"/>
    <property type="match status" value="1"/>
</dbReference>
<dbReference type="Gene3D" id="3.30.470.20">
    <property type="entry name" value="ATP-grasp fold, B domain"/>
    <property type="match status" value="1"/>
</dbReference>
<dbReference type="PANTHER" id="PTHR43030">
    <property type="entry name" value="PHOSPHOENOLPYRUVATE SYNTHASE"/>
    <property type="match status" value="1"/>
</dbReference>
<evidence type="ECO:0000259" key="17">
    <source>
        <dbReference type="Pfam" id="PF01326"/>
    </source>
</evidence>
<evidence type="ECO:0000256" key="13">
    <source>
        <dbReference type="ARBA" id="ARBA00033470"/>
    </source>
</evidence>
<evidence type="ECO:0000256" key="10">
    <source>
        <dbReference type="ARBA" id="ARBA00022777"/>
    </source>
</evidence>
<keyword evidence="10 18" id="KW-0418">Kinase</keyword>
<reference evidence="18 19" key="1">
    <citation type="submission" date="2017-06" db="EMBL/GenBank/DDBJ databases">
        <authorList>
            <person name="Kim H.J."/>
            <person name="Triplett B.A."/>
        </authorList>
    </citation>
    <scope>NUCLEOTIDE SEQUENCE [LARGE SCALE GENOMIC DNA]</scope>
    <source>
        <strain evidence="18 19">DSM 13116</strain>
    </source>
</reference>
<evidence type="ECO:0000256" key="8">
    <source>
        <dbReference type="ARBA" id="ARBA00022723"/>
    </source>
</evidence>
<keyword evidence="9" id="KW-0547">Nucleotide-binding</keyword>
<evidence type="ECO:0000256" key="3">
    <source>
        <dbReference type="ARBA" id="ARBA00004742"/>
    </source>
</evidence>
<dbReference type="GO" id="GO:0046872">
    <property type="term" value="F:metal ion binding"/>
    <property type="evidence" value="ECO:0007669"/>
    <property type="project" value="UniProtKB-KW"/>
</dbReference>
<dbReference type="InterPro" id="IPR008279">
    <property type="entry name" value="PEP-util_enz_mobile_dom"/>
</dbReference>
<dbReference type="InterPro" id="IPR006319">
    <property type="entry name" value="PEP_synth"/>
</dbReference>
<evidence type="ECO:0000256" key="12">
    <source>
        <dbReference type="ARBA" id="ARBA00022842"/>
    </source>
</evidence>
<name>A0A239CPT9_9BACT</name>
<evidence type="ECO:0000256" key="6">
    <source>
        <dbReference type="ARBA" id="ARBA00021623"/>
    </source>
</evidence>
<evidence type="ECO:0000256" key="1">
    <source>
        <dbReference type="ARBA" id="ARBA00001946"/>
    </source>
</evidence>
<accession>A0A239CPT9</accession>
<feature type="domain" description="Pyruvate phosphate dikinase AMP/ATP-binding" evidence="17">
    <location>
        <begin position="131"/>
        <end position="440"/>
    </location>
</feature>
<organism evidence="18 19">
    <name type="scientific">Humidesulfovibrio mexicanus</name>
    <dbReference type="NCBI Taxonomy" id="147047"/>
    <lineage>
        <taxon>Bacteria</taxon>
        <taxon>Pseudomonadati</taxon>
        <taxon>Thermodesulfobacteriota</taxon>
        <taxon>Desulfovibrionia</taxon>
        <taxon>Desulfovibrionales</taxon>
        <taxon>Desulfovibrionaceae</taxon>
        <taxon>Humidesulfovibrio</taxon>
    </lineage>
</organism>
<dbReference type="InterPro" id="IPR002192">
    <property type="entry name" value="PPDK_AMP/ATP-bd"/>
</dbReference>
<keyword evidence="8" id="KW-0479">Metal-binding</keyword>
<comment type="similarity">
    <text evidence="4">Belongs to the PEP-utilizing enzyme family.</text>
</comment>
<evidence type="ECO:0000256" key="11">
    <source>
        <dbReference type="ARBA" id="ARBA00022840"/>
    </source>
</evidence>
<proteinExistence type="inferred from homology"/>
<protein>
    <recommendedName>
        <fullName evidence="6">Phosphoenolpyruvate synthase</fullName>
        <ecNumber evidence="5">2.7.9.2</ecNumber>
    </recommendedName>
    <alternativeName>
        <fullName evidence="13">Pyruvate, water dikinase</fullName>
    </alternativeName>
</protein>
<dbReference type="Proteomes" id="UP000198324">
    <property type="component" value="Unassembled WGS sequence"/>
</dbReference>
<evidence type="ECO:0000256" key="2">
    <source>
        <dbReference type="ARBA" id="ARBA00002988"/>
    </source>
</evidence>
<comment type="pathway">
    <text evidence="3">Carbohydrate biosynthesis; gluconeogenesis.</text>
</comment>
<dbReference type="GO" id="GO:0005524">
    <property type="term" value="F:ATP binding"/>
    <property type="evidence" value="ECO:0007669"/>
    <property type="project" value="UniProtKB-KW"/>
</dbReference>
<dbReference type="GO" id="GO:0008986">
    <property type="term" value="F:pyruvate, water dikinase activity"/>
    <property type="evidence" value="ECO:0007669"/>
    <property type="project" value="UniProtKB-EC"/>
</dbReference>
<dbReference type="UniPathway" id="UPA00138"/>
<dbReference type="GO" id="GO:0006094">
    <property type="term" value="P:gluconeogenesis"/>
    <property type="evidence" value="ECO:0007669"/>
    <property type="project" value="UniProtKB-UniPathway"/>
</dbReference>
<keyword evidence="18" id="KW-0670">Pyruvate</keyword>
<evidence type="ECO:0000313" key="18">
    <source>
        <dbReference type="EMBL" id="SNS21701.1"/>
    </source>
</evidence>
<dbReference type="InterPro" id="IPR013815">
    <property type="entry name" value="ATP_grasp_subdomain_1"/>
</dbReference>
<dbReference type="InterPro" id="IPR036637">
    <property type="entry name" value="Phosphohistidine_dom_sf"/>
</dbReference>
<dbReference type="Pfam" id="PF01326">
    <property type="entry name" value="PPDK_N"/>
    <property type="match status" value="1"/>
</dbReference>
<sequence length="884" mass="95510">MLKFLNMLLGSGRQQAVSREDGAAKRKYEYFKSLLIKNNRSLELLTEFEHLLYENKPFTIEQVLILSEDLISLVYDLAEDLNALSGGKHPGLFDATERLGVAILKDLAHRRRIKKGELILPMRALSAELADEVGGKAANLGEVANRAGLPTPRGFAVSAYACQHFLRTTGLSERIGRRMRRIDVKDTGELMAVCEEVQAMILAAPLPEELSIGMAACMDELAGLFGPDVRVSVRSSATCEDSEASFAGQHATVLNVSAHNVGQAWKEVVASTFSPRAVYYRRSMGYSDDDVVMAVLCVTMVDARASGVMYTGDPTAAGVPGQGADDILVSAAWGLGVSVVDGSAGADFYAVRRKDSSIVRRDVAVKLRRLRLRADDGIREEEVPEGLRRAPCLDETRIRQLAAYGVRLEEHYGQPLDIEWAQDQGGRLFILQARPLGMGHGQEEGCSPAAQPEPVHGREVLLRGGAMASPGSAAGPVYVLDSDHNLPAVPQGAILVARKTSPAYVPVLGRIRGIITEVGSVTGHMASVAREFGVPTLVGLENASRAIAHGETITLDATSGIVYRGVVPELVRDRPCVNLMRGSPVYKAAQEALRRMAPLNLIDPKALNFSPEGCRTLHDIIRFAHEMGMREMFNIGDGLDDAEGAVRLRAGVPLNILVVDLGGGLTPTAPKKVVELEHVKSAPFQGLLHGMTDPRVRWLGGVGVSLGGFASIVAESILSDPNADGTMGGPSYAVVSDHYVNFNTRLGYHFAVVDSYCGPGINDNYVVFSFKGGAADIARRSRRARLIAQILKRLEFKTEIKGDMVRGEVRKYSQTDLKQKLDMVGRLLGAVRLLDMLLSDDGQIDWYVEEFFKGNYAFERGADDGGQPPPPVDGQTPPSGGALP</sequence>
<keyword evidence="12" id="KW-0460">Magnesium</keyword>
<evidence type="ECO:0000256" key="15">
    <source>
        <dbReference type="SAM" id="MobiDB-lite"/>
    </source>
</evidence>
<comment type="catalytic activity">
    <reaction evidence="14">
        <text>pyruvate + ATP + H2O = phosphoenolpyruvate + AMP + phosphate + 2 H(+)</text>
        <dbReference type="Rhea" id="RHEA:11364"/>
        <dbReference type="ChEBI" id="CHEBI:15361"/>
        <dbReference type="ChEBI" id="CHEBI:15377"/>
        <dbReference type="ChEBI" id="CHEBI:15378"/>
        <dbReference type="ChEBI" id="CHEBI:30616"/>
        <dbReference type="ChEBI" id="CHEBI:43474"/>
        <dbReference type="ChEBI" id="CHEBI:58702"/>
        <dbReference type="ChEBI" id="CHEBI:456215"/>
        <dbReference type="EC" id="2.7.9.2"/>
    </reaction>
</comment>
<evidence type="ECO:0000256" key="9">
    <source>
        <dbReference type="ARBA" id="ARBA00022741"/>
    </source>
</evidence>
<dbReference type="Pfam" id="PF00391">
    <property type="entry name" value="PEP-utilizers"/>
    <property type="match status" value="1"/>
</dbReference>
<dbReference type="EC" id="2.7.9.2" evidence="5"/>
<evidence type="ECO:0000259" key="16">
    <source>
        <dbReference type="Pfam" id="PF00391"/>
    </source>
</evidence>
<dbReference type="OrthoDB" id="9760711at2"/>
<dbReference type="SUPFAM" id="SSF52009">
    <property type="entry name" value="Phosphohistidine domain"/>
    <property type="match status" value="1"/>
</dbReference>
<evidence type="ECO:0000313" key="19">
    <source>
        <dbReference type="Proteomes" id="UP000198324"/>
    </source>
</evidence>
<feature type="domain" description="PEP-utilising enzyme mobile" evidence="16">
    <location>
        <begin position="490"/>
        <end position="560"/>
    </location>
</feature>
<evidence type="ECO:0000256" key="4">
    <source>
        <dbReference type="ARBA" id="ARBA00007837"/>
    </source>
</evidence>
<evidence type="ECO:0000256" key="5">
    <source>
        <dbReference type="ARBA" id="ARBA00011996"/>
    </source>
</evidence>
<gene>
    <name evidence="18" type="ORF">SAMN04488503_3232</name>
</gene>
<comment type="cofactor">
    <cofactor evidence="1">
        <name>Mg(2+)</name>
        <dbReference type="ChEBI" id="CHEBI:18420"/>
    </cofactor>
</comment>
<evidence type="ECO:0000256" key="14">
    <source>
        <dbReference type="ARBA" id="ARBA00047700"/>
    </source>
</evidence>
<evidence type="ECO:0000256" key="7">
    <source>
        <dbReference type="ARBA" id="ARBA00022679"/>
    </source>
</evidence>